<dbReference type="GO" id="GO:0009089">
    <property type="term" value="P:lysine biosynthetic process via diaminopimelate"/>
    <property type="evidence" value="ECO:0007669"/>
    <property type="project" value="UniProtKB-UniRule"/>
</dbReference>
<dbReference type="SMART" id="SM00859">
    <property type="entry name" value="Semialdhyde_dh"/>
    <property type="match status" value="1"/>
</dbReference>
<organism evidence="18 19">
    <name type="scientific">Parvicella tangerina</name>
    <dbReference type="NCBI Taxonomy" id="2829795"/>
    <lineage>
        <taxon>Bacteria</taxon>
        <taxon>Pseudomonadati</taxon>
        <taxon>Bacteroidota</taxon>
        <taxon>Flavobacteriia</taxon>
        <taxon>Flavobacteriales</taxon>
        <taxon>Parvicellaceae</taxon>
        <taxon>Parvicella</taxon>
    </lineage>
</organism>
<evidence type="ECO:0000256" key="6">
    <source>
        <dbReference type="ARBA" id="ARBA00013120"/>
    </source>
</evidence>
<evidence type="ECO:0000256" key="7">
    <source>
        <dbReference type="ARBA" id="ARBA00022605"/>
    </source>
</evidence>
<dbReference type="GO" id="GO:0046983">
    <property type="term" value="F:protein dimerization activity"/>
    <property type="evidence" value="ECO:0007669"/>
    <property type="project" value="InterPro"/>
</dbReference>
<comment type="function">
    <text evidence="15">Catalyzes the NADPH-dependent formation of L-aspartate-semialdehyde (L-ASA) by the reductive dephosphorylation of L-aspartyl-4-phosphate.</text>
</comment>
<keyword evidence="8 15" id="KW-0791">Threonine biosynthesis</keyword>
<feature type="active site" description="Proton acceptor" evidence="15 16">
    <location>
        <position position="234"/>
    </location>
</feature>
<comment type="pathway">
    <text evidence="1 15">Amino-acid biosynthesis; L-methionine biosynthesis via de novo pathway; L-homoserine from L-aspartate: step 2/3.</text>
</comment>
<dbReference type="PANTHER" id="PTHR46278">
    <property type="entry name" value="DEHYDROGENASE, PUTATIVE-RELATED"/>
    <property type="match status" value="1"/>
</dbReference>
<evidence type="ECO:0000313" key="19">
    <source>
        <dbReference type="Proteomes" id="UP000683507"/>
    </source>
</evidence>
<dbReference type="GO" id="GO:0009088">
    <property type="term" value="P:threonine biosynthetic process"/>
    <property type="evidence" value="ECO:0007669"/>
    <property type="project" value="UniProtKB-UniRule"/>
</dbReference>
<evidence type="ECO:0000256" key="9">
    <source>
        <dbReference type="ARBA" id="ARBA00022857"/>
    </source>
</evidence>
<dbReference type="EC" id="1.2.1.11" evidence="6 15"/>
<evidence type="ECO:0000256" key="2">
    <source>
        <dbReference type="ARBA" id="ARBA00005076"/>
    </source>
</evidence>
<dbReference type="GO" id="GO:0071266">
    <property type="term" value="P:'de novo' L-methionine biosynthetic process"/>
    <property type="evidence" value="ECO:0007669"/>
    <property type="project" value="UniProtKB-UniRule"/>
</dbReference>
<dbReference type="InterPro" id="IPR005986">
    <property type="entry name" value="Asp_semialdehyde_DH_beta"/>
</dbReference>
<feature type="binding site" evidence="15">
    <location>
        <position position="97"/>
    </location>
    <ligand>
        <name>phosphate</name>
        <dbReference type="ChEBI" id="CHEBI:43474"/>
    </ligand>
</feature>
<gene>
    <name evidence="18" type="primary">asd2</name>
    <name evidence="15" type="synonym">asd</name>
    <name evidence="18" type="ORF">CRYO30217_03310</name>
</gene>
<feature type="binding site" evidence="15">
    <location>
        <begin position="37"/>
        <end position="38"/>
    </location>
    <ligand>
        <name>NADP(+)</name>
        <dbReference type="ChEBI" id="CHEBI:58349"/>
    </ligand>
</feature>
<keyword evidence="13 15" id="KW-0486">Methionine biosynthesis</keyword>
<dbReference type="Pfam" id="PF02774">
    <property type="entry name" value="Semialdhyde_dhC"/>
    <property type="match status" value="1"/>
</dbReference>
<dbReference type="CDD" id="cd02316">
    <property type="entry name" value="VcASADH2_like_N"/>
    <property type="match status" value="1"/>
</dbReference>
<dbReference type="CDD" id="cd18131">
    <property type="entry name" value="ASADH_C_bac_euk_like"/>
    <property type="match status" value="1"/>
</dbReference>
<keyword evidence="12 15" id="KW-0457">Lysine biosynthesis</keyword>
<dbReference type="HAMAP" id="MF_02121">
    <property type="entry name" value="ASADH"/>
    <property type="match status" value="1"/>
</dbReference>
<evidence type="ECO:0000256" key="1">
    <source>
        <dbReference type="ARBA" id="ARBA00005021"/>
    </source>
</evidence>
<keyword evidence="9 15" id="KW-0521">NADP</keyword>
<evidence type="ECO:0000256" key="5">
    <source>
        <dbReference type="ARBA" id="ARBA00011738"/>
    </source>
</evidence>
<dbReference type="InterPro" id="IPR000534">
    <property type="entry name" value="Semialdehyde_DH_NAD-bd"/>
</dbReference>
<evidence type="ECO:0000256" key="11">
    <source>
        <dbReference type="ARBA" id="ARBA00023002"/>
    </source>
</evidence>
<dbReference type="InterPro" id="IPR036291">
    <property type="entry name" value="NAD(P)-bd_dom_sf"/>
</dbReference>
<name>A0A916NK29_9FLAO</name>
<dbReference type="Gene3D" id="3.30.360.10">
    <property type="entry name" value="Dihydrodipicolinate Reductase, domain 2"/>
    <property type="match status" value="1"/>
</dbReference>
<dbReference type="SUPFAM" id="SSF51735">
    <property type="entry name" value="NAD(P)-binding Rossmann-fold domains"/>
    <property type="match status" value="1"/>
</dbReference>
<proteinExistence type="inferred from homology"/>
<comment type="catalytic activity">
    <reaction evidence="14 15">
        <text>L-aspartate 4-semialdehyde + phosphate + NADP(+) = 4-phospho-L-aspartate + NADPH + H(+)</text>
        <dbReference type="Rhea" id="RHEA:24284"/>
        <dbReference type="ChEBI" id="CHEBI:15378"/>
        <dbReference type="ChEBI" id="CHEBI:43474"/>
        <dbReference type="ChEBI" id="CHEBI:57535"/>
        <dbReference type="ChEBI" id="CHEBI:57783"/>
        <dbReference type="ChEBI" id="CHEBI:58349"/>
        <dbReference type="ChEBI" id="CHEBI:537519"/>
        <dbReference type="EC" id="1.2.1.11"/>
    </reaction>
</comment>
<dbReference type="Gene3D" id="3.40.50.720">
    <property type="entry name" value="NAD(P)-binding Rossmann-like Domain"/>
    <property type="match status" value="1"/>
</dbReference>
<keyword evidence="19" id="KW-1185">Reference proteome</keyword>
<dbReference type="PANTHER" id="PTHR46278:SF2">
    <property type="entry name" value="ASPARTATE-SEMIALDEHYDE DEHYDROGENASE"/>
    <property type="match status" value="1"/>
</dbReference>
<evidence type="ECO:0000256" key="15">
    <source>
        <dbReference type="HAMAP-Rule" id="MF_02121"/>
    </source>
</evidence>
<feature type="active site" description="Acyl-thioester intermediate" evidence="15 16">
    <location>
        <position position="126"/>
    </location>
</feature>
<dbReference type="KEGG" id="ptan:CRYO30217_03310"/>
<feature type="binding site" evidence="15">
    <location>
        <position position="307"/>
    </location>
    <ligand>
        <name>NADP(+)</name>
        <dbReference type="ChEBI" id="CHEBI:58349"/>
    </ligand>
</feature>
<dbReference type="PIRSF" id="PIRSF000148">
    <property type="entry name" value="ASA_dh"/>
    <property type="match status" value="1"/>
</dbReference>
<reference evidence="18" key="1">
    <citation type="submission" date="2021-04" db="EMBL/GenBank/DDBJ databases">
        <authorList>
            <person name="Rodrigo-Torres L."/>
            <person name="Arahal R. D."/>
            <person name="Lucena T."/>
        </authorList>
    </citation>
    <scope>NUCLEOTIDE SEQUENCE</scope>
    <source>
        <strain evidence="18">AS29M-1</strain>
    </source>
</reference>
<dbReference type="RefSeq" id="WP_258543495.1">
    <property type="nucleotide sequence ID" value="NZ_OU015584.1"/>
</dbReference>
<comment type="similarity">
    <text evidence="4 15">Belongs to the aspartate-semialdehyde dehydrogenase family.</text>
</comment>
<comment type="pathway">
    <text evidence="3 15">Amino-acid biosynthesis; L-threonine biosynthesis; L-threonine from L-aspartate: step 2/5.</text>
</comment>
<feature type="domain" description="Semialdehyde dehydrogenase NAD-binding" evidence="17">
    <location>
        <begin position="2"/>
        <end position="117"/>
    </location>
</feature>
<feature type="binding site" evidence="15">
    <location>
        <begin position="9"/>
        <end position="12"/>
    </location>
    <ligand>
        <name>NADP(+)</name>
        <dbReference type="ChEBI" id="CHEBI:58349"/>
    </ligand>
</feature>
<feature type="binding site" evidence="15">
    <location>
        <position position="153"/>
    </location>
    <ligand>
        <name>substrate</name>
    </ligand>
</feature>
<dbReference type="AlphaFoldDB" id="A0A916NK29"/>
<evidence type="ECO:0000256" key="10">
    <source>
        <dbReference type="ARBA" id="ARBA00022915"/>
    </source>
</evidence>
<keyword evidence="10 15" id="KW-0220">Diaminopimelate biosynthesis</keyword>
<dbReference type="GO" id="GO:0019877">
    <property type="term" value="P:diaminopimelate biosynthetic process"/>
    <property type="evidence" value="ECO:0007669"/>
    <property type="project" value="UniProtKB-UniRule"/>
</dbReference>
<comment type="pathway">
    <text evidence="2 15">Amino-acid biosynthesis; L-lysine biosynthesis via DAP pathway; (S)-tetrahydrodipicolinate from L-aspartate: step 2/4.</text>
</comment>
<keyword evidence="7 15" id="KW-0028">Amino-acid biosynthesis</keyword>
<evidence type="ECO:0000256" key="14">
    <source>
        <dbReference type="ARBA" id="ARBA00047891"/>
    </source>
</evidence>
<evidence type="ECO:0000256" key="4">
    <source>
        <dbReference type="ARBA" id="ARBA00010584"/>
    </source>
</evidence>
<dbReference type="NCBIfam" id="TIGR01296">
    <property type="entry name" value="asd_B"/>
    <property type="match status" value="1"/>
</dbReference>
<keyword evidence="11 15" id="KW-0560">Oxidoreductase</keyword>
<dbReference type="NCBIfam" id="NF011456">
    <property type="entry name" value="PRK14874.1"/>
    <property type="match status" value="1"/>
</dbReference>
<dbReference type="InterPro" id="IPR012280">
    <property type="entry name" value="Semialdhyde_DH_dimer_dom"/>
</dbReference>
<evidence type="ECO:0000256" key="13">
    <source>
        <dbReference type="ARBA" id="ARBA00023167"/>
    </source>
</evidence>
<protein>
    <recommendedName>
        <fullName evidence="6 15">Aspartate-semialdehyde dehydrogenase</fullName>
        <shortName evidence="15">ASA dehydrogenase</shortName>
        <shortName evidence="15">ASADH</shortName>
        <ecNumber evidence="6 15">1.2.1.11</ecNumber>
    </recommendedName>
    <alternativeName>
        <fullName evidence="15">Aspartate-beta-semialdehyde dehydrogenase</fullName>
    </alternativeName>
</protein>
<sequence>MKLAVVGATGMVGNVMLEVLKERNFPYDELILVASERSKGKQLSYNNKSYTLYGLQEAVDAKPDIAIFSAGGSVSKEWAPKFAASGTTVIDNSSAWRMDSDKKLVVPEINANELTKDDKIIANPNCSTIQMVLALLPIHKNFGIERLVISTYQSVTGTGVAAVKQLEDERSGKQPTMVYPHPIDKNCLPHGGDFDDNGYTSEEMKLVNETRKILGDETIQITATVVRVPVIGGHSEAVNVQTRKDFSLKEVRALLEATPGIEVQDDPANNIYPMPITAHHKDEVLVGRIRKDLSVPHGLDLWIVADNLRKGAATNAIQIAEYVLSKKLV</sequence>
<dbReference type="Proteomes" id="UP000683507">
    <property type="component" value="Chromosome"/>
</dbReference>
<evidence type="ECO:0000256" key="3">
    <source>
        <dbReference type="ARBA" id="ARBA00005097"/>
    </source>
</evidence>
<dbReference type="GO" id="GO:0004073">
    <property type="term" value="F:aspartate-semialdehyde dehydrogenase activity"/>
    <property type="evidence" value="ECO:0007669"/>
    <property type="project" value="UniProtKB-UniRule"/>
</dbReference>
<evidence type="ECO:0000256" key="12">
    <source>
        <dbReference type="ARBA" id="ARBA00023154"/>
    </source>
</evidence>
<dbReference type="Pfam" id="PF01118">
    <property type="entry name" value="Semialdhyde_dh"/>
    <property type="match status" value="1"/>
</dbReference>
<evidence type="ECO:0000313" key="18">
    <source>
        <dbReference type="EMBL" id="CAG5086859.1"/>
    </source>
</evidence>
<evidence type="ECO:0000256" key="16">
    <source>
        <dbReference type="PIRSR" id="PIRSR000148-1"/>
    </source>
</evidence>
<dbReference type="EMBL" id="OU015584">
    <property type="protein sequence ID" value="CAG5086859.1"/>
    <property type="molecule type" value="Genomic_DNA"/>
</dbReference>
<comment type="subunit">
    <text evidence="5 15">Homodimer.</text>
</comment>
<dbReference type="GO" id="GO:0009097">
    <property type="term" value="P:isoleucine biosynthetic process"/>
    <property type="evidence" value="ECO:0007669"/>
    <property type="project" value="UniProtKB-UniRule"/>
</dbReference>
<evidence type="ECO:0000256" key="8">
    <source>
        <dbReference type="ARBA" id="ARBA00022697"/>
    </source>
</evidence>
<feature type="binding site" evidence="15">
    <location>
        <position position="227"/>
    </location>
    <ligand>
        <name>substrate</name>
    </ligand>
</feature>
<dbReference type="SUPFAM" id="SSF55347">
    <property type="entry name" value="Glyceraldehyde-3-phosphate dehydrogenase-like, C-terminal domain"/>
    <property type="match status" value="1"/>
</dbReference>
<dbReference type="InterPro" id="IPR012080">
    <property type="entry name" value="Asp_semialdehyde_DH"/>
</dbReference>
<comment type="caution">
    <text evidence="15">Lacks conserved residue(s) required for the propagation of feature annotation.</text>
</comment>
<accession>A0A916NK29</accession>
<evidence type="ECO:0000259" key="17">
    <source>
        <dbReference type="SMART" id="SM00859"/>
    </source>
</evidence>
<dbReference type="GO" id="GO:0050661">
    <property type="term" value="F:NADP binding"/>
    <property type="evidence" value="ECO:0007669"/>
    <property type="project" value="UniProtKB-UniRule"/>
</dbReference>
<dbReference type="GO" id="GO:0051287">
    <property type="term" value="F:NAD binding"/>
    <property type="evidence" value="ECO:0007669"/>
    <property type="project" value="InterPro"/>
</dbReference>